<proteinExistence type="predicted"/>
<dbReference type="Proteomes" id="UP000609879">
    <property type="component" value="Unassembled WGS sequence"/>
</dbReference>
<protein>
    <submittedName>
        <fullName evidence="1">Uncharacterized protein</fullName>
    </submittedName>
</protein>
<dbReference type="EMBL" id="BOMI01000037">
    <property type="protein sequence ID" value="GID73731.1"/>
    <property type="molecule type" value="Genomic_DNA"/>
</dbReference>
<evidence type="ECO:0000313" key="2">
    <source>
        <dbReference type="Proteomes" id="UP000609879"/>
    </source>
</evidence>
<reference evidence="1 2" key="1">
    <citation type="submission" date="2021-01" db="EMBL/GenBank/DDBJ databases">
        <title>Whole genome shotgun sequence of Actinoplanes deccanensis NBRC 13994.</title>
        <authorList>
            <person name="Komaki H."/>
            <person name="Tamura T."/>
        </authorList>
    </citation>
    <scope>NUCLEOTIDE SEQUENCE [LARGE SCALE GENOMIC DNA]</scope>
    <source>
        <strain evidence="1 2">NBRC 13994</strain>
    </source>
</reference>
<organism evidence="1 2">
    <name type="scientific">Paractinoplanes deccanensis</name>
    <dbReference type="NCBI Taxonomy" id="113561"/>
    <lineage>
        <taxon>Bacteria</taxon>
        <taxon>Bacillati</taxon>
        <taxon>Actinomycetota</taxon>
        <taxon>Actinomycetes</taxon>
        <taxon>Micromonosporales</taxon>
        <taxon>Micromonosporaceae</taxon>
        <taxon>Paractinoplanes</taxon>
    </lineage>
</organism>
<evidence type="ECO:0000313" key="1">
    <source>
        <dbReference type="EMBL" id="GID73731.1"/>
    </source>
</evidence>
<name>A0ABQ3Y149_9ACTN</name>
<keyword evidence="2" id="KW-1185">Reference proteome</keyword>
<sequence length="139" mass="15075">MGRRVVMVQAFGTRLAVRPVPLAVELSAIQYDAERRALACAWHIVCGAGVTDPKLVVSCLVRLGTADLPCGCRPTAIAASRRTRGRDTAVLGERLTLDQALAERVTHRRYAPAPRCSGCRDGHELRCSQHACNEGNHCD</sequence>
<comment type="caution">
    <text evidence="1">The sequence shown here is derived from an EMBL/GenBank/DDBJ whole genome shotgun (WGS) entry which is preliminary data.</text>
</comment>
<gene>
    <name evidence="1" type="ORF">Ade02nite_23720</name>
</gene>
<accession>A0ABQ3Y149</accession>